<proteinExistence type="predicted"/>
<dbReference type="PANTHER" id="PTHR43537:SF6">
    <property type="entry name" value="HTH-TYPE TRANSCRIPTIONAL REPRESSOR RSPR"/>
    <property type="match status" value="1"/>
</dbReference>
<dbReference type="Gene3D" id="1.10.10.10">
    <property type="entry name" value="Winged helix-like DNA-binding domain superfamily/Winged helix DNA-binding domain"/>
    <property type="match status" value="1"/>
</dbReference>
<evidence type="ECO:0000313" key="5">
    <source>
        <dbReference type="EMBL" id="TPE51059.1"/>
    </source>
</evidence>
<evidence type="ECO:0000256" key="2">
    <source>
        <dbReference type="ARBA" id="ARBA00023125"/>
    </source>
</evidence>
<evidence type="ECO:0000256" key="3">
    <source>
        <dbReference type="ARBA" id="ARBA00023163"/>
    </source>
</evidence>
<dbReference type="InterPro" id="IPR011711">
    <property type="entry name" value="GntR_C"/>
</dbReference>
<dbReference type="Pfam" id="PF07729">
    <property type="entry name" value="FCD"/>
    <property type="match status" value="1"/>
</dbReference>
<dbReference type="SUPFAM" id="SSF46785">
    <property type="entry name" value="Winged helix' DNA-binding domain"/>
    <property type="match status" value="1"/>
</dbReference>
<dbReference type="Proteomes" id="UP000319255">
    <property type="component" value="Unassembled WGS sequence"/>
</dbReference>
<dbReference type="EMBL" id="VFRP01000008">
    <property type="protein sequence ID" value="TPE51059.1"/>
    <property type="molecule type" value="Genomic_DNA"/>
</dbReference>
<accession>A0A501WNN9</accession>
<dbReference type="SUPFAM" id="SSF48008">
    <property type="entry name" value="GntR ligand-binding domain-like"/>
    <property type="match status" value="1"/>
</dbReference>
<dbReference type="SMART" id="SM00895">
    <property type="entry name" value="FCD"/>
    <property type="match status" value="1"/>
</dbReference>
<keyword evidence="3" id="KW-0804">Transcription</keyword>
<dbReference type="InterPro" id="IPR008920">
    <property type="entry name" value="TF_FadR/GntR_C"/>
</dbReference>
<gene>
    <name evidence="5" type="ORF">FJM51_10525</name>
</gene>
<dbReference type="OrthoDB" id="9788098at2"/>
<reference evidence="5 6" key="1">
    <citation type="submission" date="2019-06" db="EMBL/GenBank/DDBJ databases">
        <title>A novel bacterium of genus Amaricoccus, isolated from marine sediment.</title>
        <authorList>
            <person name="Huang H."/>
            <person name="Mo K."/>
            <person name="Hu Y."/>
        </authorList>
    </citation>
    <scope>NUCLEOTIDE SEQUENCE [LARGE SCALE GENOMIC DNA]</scope>
    <source>
        <strain evidence="5 6">HB172011</strain>
    </source>
</reference>
<sequence length="233" mass="26125">MEQSGRNILDRIVIATAPSVTSQVYDWMRERVLRGELAPGARLSETEIAGAIGVSRQPVREAFIRLASDGLAEVRPQRGTYIGKISVAAVLSARLIREAVESDLARMVAADPPVEMLARMAEEIALQERADAEGAVEAFIDSDDRFHRLLATGARQEAVWHDLEKLKSQMNRLRHMSMRAFDRAGTIGQHRDILEALRRRSPDAAERAVRAHLRQMLDELPRIAARHPDFFTD</sequence>
<dbReference type="PANTHER" id="PTHR43537">
    <property type="entry name" value="TRANSCRIPTIONAL REGULATOR, GNTR FAMILY"/>
    <property type="match status" value="1"/>
</dbReference>
<feature type="domain" description="HTH gntR-type" evidence="4">
    <location>
        <begin position="18"/>
        <end position="85"/>
    </location>
</feature>
<organism evidence="5 6">
    <name type="scientific">Amaricoccus solimangrovi</name>
    <dbReference type="NCBI Taxonomy" id="2589815"/>
    <lineage>
        <taxon>Bacteria</taxon>
        <taxon>Pseudomonadati</taxon>
        <taxon>Pseudomonadota</taxon>
        <taxon>Alphaproteobacteria</taxon>
        <taxon>Rhodobacterales</taxon>
        <taxon>Paracoccaceae</taxon>
        <taxon>Amaricoccus</taxon>
    </lineage>
</organism>
<evidence type="ECO:0000259" key="4">
    <source>
        <dbReference type="PROSITE" id="PS50949"/>
    </source>
</evidence>
<keyword evidence="2" id="KW-0238">DNA-binding</keyword>
<dbReference type="AlphaFoldDB" id="A0A501WNN9"/>
<dbReference type="InterPro" id="IPR036390">
    <property type="entry name" value="WH_DNA-bd_sf"/>
</dbReference>
<keyword evidence="6" id="KW-1185">Reference proteome</keyword>
<dbReference type="SMART" id="SM00345">
    <property type="entry name" value="HTH_GNTR"/>
    <property type="match status" value="1"/>
</dbReference>
<dbReference type="GO" id="GO:0003700">
    <property type="term" value="F:DNA-binding transcription factor activity"/>
    <property type="evidence" value="ECO:0007669"/>
    <property type="project" value="InterPro"/>
</dbReference>
<dbReference type="GO" id="GO:0003677">
    <property type="term" value="F:DNA binding"/>
    <property type="evidence" value="ECO:0007669"/>
    <property type="project" value="UniProtKB-KW"/>
</dbReference>
<dbReference type="Pfam" id="PF00392">
    <property type="entry name" value="GntR"/>
    <property type="match status" value="1"/>
</dbReference>
<comment type="caution">
    <text evidence="5">The sequence shown here is derived from an EMBL/GenBank/DDBJ whole genome shotgun (WGS) entry which is preliminary data.</text>
</comment>
<dbReference type="InterPro" id="IPR036388">
    <property type="entry name" value="WH-like_DNA-bd_sf"/>
</dbReference>
<dbReference type="Gene3D" id="1.20.120.530">
    <property type="entry name" value="GntR ligand-binding domain-like"/>
    <property type="match status" value="1"/>
</dbReference>
<evidence type="ECO:0000256" key="1">
    <source>
        <dbReference type="ARBA" id="ARBA00023015"/>
    </source>
</evidence>
<dbReference type="PROSITE" id="PS50949">
    <property type="entry name" value="HTH_GNTR"/>
    <property type="match status" value="1"/>
</dbReference>
<protein>
    <submittedName>
        <fullName evidence="5">GntR family transcriptional regulator</fullName>
    </submittedName>
</protein>
<evidence type="ECO:0000313" key="6">
    <source>
        <dbReference type="Proteomes" id="UP000319255"/>
    </source>
</evidence>
<name>A0A501WNN9_9RHOB</name>
<keyword evidence="1" id="KW-0805">Transcription regulation</keyword>
<dbReference type="CDD" id="cd07377">
    <property type="entry name" value="WHTH_GntR"/>
    <property type="match status" value="1"/>
</dbReference>
<dbReference type="InterPro" id="IPR000524">
    <property type="entry name" value="Tscrpt_reg_HTH_GntR"/>
</dbReference>